<dbReference type="InterPro" id="IPR036005">
    <property type="entry name" value="Creatinase/aminopeptidase-like"/>
</dbReference>
<organism evidence="2 3">
    <name type="scientific">Mesotoga prima</name>
    <dbReference type="NCBI Taxonomy" id="1184387"/>
    <lineage>
        <taxon>Bacteria</taxon>
        <taxon>Thermotogati</taxon>
        <taxon>Thermotogota</taxon>
        <taxon>Thermotogae</taxon>
        <taxon>Kosmotogales</taxon>
        <taxon>Kosmotogaceae</taxon>
        <taxon>Mesotoga</taxon>
    </lineage>
</organism>
<gene>
    <name evidence="2" type="ORF">XD94_1148</name>
</gene>
<dbReference type="Gene3D" id="3.90.230.10">
    <property type="entry name" value="Creatinase/methionine aminopeptidase superfamily"/>
    <property type="match status" value="1"/>
</dbReference>
<dbReference type="PANTHER" id="PTHR46112:SF3">
    <property type="entry name" value="AMINOPEPTIDASE YPDF"/>
    <property type="match status" value="1"/>
</dbReference>
<name>A0A101HNH6_9BACT</name>
<dbReference type="AlphaFoldDB" id="A0A101HNH6"/>
<reference evidence="3" key="1">
    <citation type="journal article" date="2015" name="MBio">
        <title>Genome-Resolved Metagenomic Analysis Reveals Roles for Candidate Phyla and Other Microbial Community Members in Biogeochemical Transformations in Oil Reservoirs.</title>
        <authorList>
            <person name="Hu P."/>
            <person name="Tom L."/>
            <person name="Singh A."/>
            <person name="Thomas B.C."/>
            <person name="Baker B.J."/>
            <person name="Piceno Y.M."/>
            <person name="Andersen G.L."/>
            <person name="Banfield J.F."/>
        </authorList>
    </citation>
    <scope>NUCLEOTIDE SEQUENCE [LARGE SCALE GENOMIC DNA]</scope>
</reference>
<proteinExistence type="predicted"/>
<dbReference type="PATRIC" id="fig|1184387.3.peg.1583"/>
<dbReference type="InterPro" id="IPR050659">
    <property type="entry name" value="Peptidase_M24B"/>
</dbReference>
<dbReference type="InterPro" id="IPR000994">
    <property type="entry name" value="Pept_M24"/>
</dbReference>
<dbReference type="Proteomes" id="UP000054092">
    <property type="component" value="Unassembled WGS sequence"/>
</dbReference>
<dbReference type="PANTHER" id="PTHR46112">
    <property type="entry name" value="AMINOPEPTIDASE"/>
    <property type="match status" value="1"/>
</dbReference>
<evidence type="ECO:0000313" key="2">
    <source>
        <dbReference type="EMBL" id="KUK80133.1"/>
    </source>
</evidence>
<accession>A0A101HNH6</accession>
<evidence type="ECO:0000259" key="1">
    <source>
        <dbReference type="Pfam" id="PF00557"/>
    </source>
</evidence>
<comment type="caution">
    <text evidence="2">The sequence shown here is derived from an EMBL/GenBank/DDBJ whole genome shotgun (WGS) entry which is preliminary data.</text>
</comment>
<protein>
    <submittedName>
        <fullName evidence="2">M24 family peptidase</fullName>
    </submittedName>
</protein>
<evidence type="ECO:0000313" key="3">
    <source>
        <dbReference type="Proteomes" id="UP000054092"/>
    </source>
</evidence>
<sequence length="416" mass="47557">MNSSADQYKEICENMPSEEQRIVEYNEILQYRLNSVLPGLLEEEEFDAWMVIGRENNEDPIIKTLLPGSFNGASRLTAFLFTKEERFVLSPYGSRMEEFYQCAWTIEEGDVFKSIAKLLRDLKIRTLGLNFSEDFALADGITHSLFESLRQKFDDHIHLVSAERIAVNWLQTRSEREIEVYRKLDRIAHTIIGNAFSRENIIPGVTTTRDIEIRLKKLASNLGLRTWFGPDVDLQRRGAEDPRKIGVVEGGDLLHCDFGFIYSGLATDTQQMFYLKSDEENDLPEGLDDVIRKTNEVQDILARNFIEGISGNELLSISLRDAKERGLDATIYSHPVGYHGHGAGPIIGLWNNQEKIPGTGDLKIRNSTCFAMELNCRSPLLSWDDQPVYGFLEETVAFRNNKIDYLDGRQEELFIL</sequence>
<dbReference type="Pfam" id="PF00557">
    <property type="entry name" value="Peptidase_M24"/>
    <property type="match status" value="1"/>
</dbReference>
<dbReference type="EMBL" id="LGGP01000201">
    <property type="protein sequence ID" value="KUK80133.1"/>
    <property type="molecule type" value="Genomic_DNA"/>
</dbReference>
<dbReference type="SUPFAM" id="SSF55920">
    <property type="entry name" value="Creatinase/aminopeptidase"/>
    <property type="match status" value="1"/>
</dbReference>
<feature type="domain" description="Peptidase M24" evidence="1">
    <location>
        <begin position="183"/>
        <end position="376"/>
    </location>
</feature>